<keyword evidence="2" id="KW-1185">Reference proteome</keyword>
<dbReference type="Proteomes" id="UP000075886">
    <property type="component" value="Unassembled WGS sequence"/>
</dbReference>
<dbReference type="EMBL" id="AXCN02000286">
    <property type="status" value="NOT_ANNOTATED_CDS"/>
    <property type="molecule type" value="Genomic_DNA"/>
</dbReference>
<dbReference type="VEuPathDB" id="VectorBase:AFAF017353"/>
<evidence type="ECO:0000313" key="2">
    <source>
        <dbReference type="Proteomes" id="UP000075886"/>
    </source>
</evidence>
<evidence type="ECO:0000313" key="1">
    <source>
        <dbReference type="EnsemblMetazoa" id="AFAF017353-PA"/>
    </source>
</evidence>
<sequence length="374" mass="41062">MQEGPYRDHVENPDHQHVVPLDFGIELISTVTLQQVGQLAAPARLLPAIVVVEIAVQILVTHGAIILHLIVVAVRHGGAGPSRIGGLCLLRPIVRPGFHVLGRVAGDKLIRCHPTTTMGKVFSPTCPIVPLVALLLIFTPQTGASVGERNERAKAHVHRPDTHEAGLDFWTQLIAFTGCPDVVLVDRFAFLATAGHRLAVRRNLGSTKQLPPATHRLAIIVPIVMKPTAVTTDELEQFFVQLSSPSSFGEFHRWVFVCEPTEEPTVSAALRNAPIRADSHVYCVTVAGGDPPFDHRVHLERKMIPAERFVRRMQMGPHPETNPRSTVWMRLAGSDTNVGNVSLTQLYRLQTLSQTIDVAVELAGMYSKQPHSRN</sequence>
<name>A0A182QUV9_9DIPT</name>
<proteinExistence type="predicted"/>
<dbReference type="AlphaFoldDB" id="A0A182QUV9"/>
<reference evidence="1" key="2">
    <citation type="submission" date="2020-05" db="UniProtKB">
        <authorList>
            <consortium name="EnsemblMetazoa"/>
        </authorList>
    </citation>
    <scope>IDENTIFICATION</scope>
    <source>
        <strain evidence="1">FAR1</strain>
    </source>
</reference>
<protein>
    <submittedName>
        <fullName evidence="1">Uncharacterized protein</fullName>
    </submittedName>
</protein>
<organism evidence="1 2">
    <name type="scientific">Anopheles farauti</name>
    <dbReference type="NCBI Taxonomy" id="69004"/>
    <lineage>
        <taxon>Eukaryota</taxon>
        <taxon>Metazoa</taxon>
        <taxon>Ecdysozoa</taxon>
        <taxon>Arthropoda</taxon>
        <taxon>Hexapoda</taxon>
        <taxon>Insecta</taxon>
        <taxon>Pterygota</taxon>
        <taxon>Neoptera</taxon>
        <taxon>Endopterygota</taxon>
        <taxon>Diptera</taxon>
        <taxon>Nematocera</taxon>
        <taxon>Culicoidea</taxon>
        <taxon>Culicidae</taxon>
        <taxon>Anophelinae</taxon>
        <taxon>Anopheles</taxon>
    </lineage>
</organism>
<dbReference type="EnsemblMetazoa" id="AFAF017353-RA">
    <property type="protein sequence ID" value="AFAF017353-PA"/>
    <property type="gene ID" value="AFAF017353"/>
</dbReference>
<reference evidence="2" key="1">
    <citation type="submission" date="2014-01" db="EMBL/GenBank/DDBJ databases">
        <title>The Genome Sequence of Anopheles farauti FAR1 (V2).</title>
        <authorList>
            <consortium name="The Broad Institute Genomics Platform"/>
            <person name="Neafsey D.E."/>
            <person name="Besansky N."/>
            <person name="Howell P."/>
            <person name="Walton C."/>
            <person name="Young S.K."/>
            <person name="Zeng Q."/>
            <person name="Gargeya S."/>
            <person name="Fitzgerald M."/>
            <person name="Haas B."/>
            <person name="Abouelleil A."/>
            <person name="Allen A.W."/>
            <person name="Alvarado L."/>
            <person name="Arachchi H.M."/>
            <person name="Berlin A.M."/>
            <person name="Chapman S.B."/>
            <person name="Gainer-Dewar J."/>
            <person name="Goldberg J."/>
            <person name="Griggs A."/>
            <person name="Gujja S."/>
            <person name="Hansen M."/>
            <person name="Howarth C."/>
            <person name="Imamovic A."/>
            <person name="Ireland A."/>
            <person name="Larimer J."/>
            <person name="McCowan C."/>
            <person name="Murphy C."/>
            <person name="Pearson M."/>
            <person name="Poon T.W."/>
            <person name="Priest M."/>
            <person name="Roberts A."/>
            <person name="Saif S."/>
            <person name="Shea T."/>
            <person name="Sisk P."/>
            <person name="Sykes S."/>
            <person name="Wortman J."/>
            <person name="Nusbaum C."/>
            <person name="Birren B."/>
        </authorList>
    </citation>
    <scope>NUCLEOTIDE SEQUENCE [LARGE SCALE GENOMIC DNA]</scope>
    <source>
        <strain evidence="2">FAR1</strain>
    </source>
</reference>
<accession>A0A182QUV9</accession>